<evidence type="ECO:0000313" key="8">
    <source>
        <dbReference type="Proteomes" id="UP000823749"/>
    </source>
</evidence>
<protein>
    <recommendedName>
        <fullName evidence="6">Aminoacyl-tRNA synthetase class Ia domain-containing protein</fullName>
    </recommendedName>
</protein>
<dbReference type="PANTHER" id="PTHR42780">
    <property type="entry name" value="SOLEUCYL-TRNA SYNTHETASE"/>
    <property type="match status" value="1"/>
</dbReference>
<dbReference type="Pfam" id="PF00133">
    <property type="entry name" value="tRNA-synt_1"/>
    <property type="match status" value="2"/>
</dbReference>
<evidence type="ECO:0000256" key="4">
    <source>
        <dbReference type="ARBA" id="ARBA00022917"/>
    </source>
</evidence>
<dbReference type="PANTHER" id="PTHR42780:SF1">
    <property type="entry name" value="ISOLEUCINE--TRNA LIGASE, CYTOPLASMIC"/>
    <property type="match status" value="1"/>
</dbReference>
<dbReference type="GO" id="GO:0006428">
    <property type="term" value="P:isoleucyl-tRNA aminoacylation"/>
    <property type="evidence" value="ECO:0007669"/>
    <property type="project" value="TreeGrafter"/>
</dbReference>
<dbReference type="AlphaFoldDB" id="A0AAV6I2L3"/>
<evidence type="ECO:0000256" key="2">
    <source>
        <dbReference type="ARBA" id="ARBA00022741"/>
    </source>
</evidence>
<feature type="domain" description="Aminoacyl-tRNA synthetase class Ia" evidence="6">
    <location>
        <begin position="174"/>
        <end position="225"/>
    </location>
</feature>
<dbReference type="SUPFAM" id="SSF52374">
    <property type="entry name" value="Nucleotidylyl transferase"/>
    <property type="match status" value="1"/>
</dbReference>
<keyword evidence="5" id="KW-0030">Aminoacyl-tRNA synthetase</keyword>
<dbReference type="InterPro" id="IPR002300">
    <property type="entry name" value="aa-tRNA-synth_Ia"/>
</dbReference>
<keyword evidence="1" id="KW-0436">Ligase</keyword>
<dbReference type="GO" id="GO:0005524">
    <property type="term" value="F:ATP binding"/>
    <property type="evidence" value="ECO:0007669"/>
    <property type="project" value="UniProtKB-KW"/>
</dbReference>
<evidence type="ECO:0000259" key="6">
    <source>
        <dbReference type="Pfam" id="PF00133"/>
    </source>
</evidence>
<gene>
    <name evidence="7" type="ORF">RHGRI_034122</name>
</gene>
<dbReference type="InterPro" id="IPR014729">
    <property type="entry name" value="Rossmann-like_a/b/a_fold"/>
</dbReference>
<keyword evidence="8" id="KW-1185">Reference proteome</keyword>
<dbReference type="Proteomes" id="UP000823749">
    <property type="component" value="Chromosome 12"/>
</dbReference>
<evidence type="ECO:0000313" key="7">
    <source>
        <dbReference type="EMBL" id="KAG5521788.1"/>
    </source>
</evidence>
<keyword evidence="3" id="KW-0067">ATP-binding</keyword>
<dbReference type="EMBL" id="JACTNZ010000012">
    <property type="protein sequence ID" value="KAG5521788.1"/>
    <property type="molecule type" value="Genomic_DNA"/>
</dbReference>
<comment type="caution">
    <text evidence="7">The sequence shown here is derived from an EMBL/GenBank/DDBJ whole genome shotgun (WGS) entry which is preliminary data.</text>
</comment>
<dbReference type="GO" id="GO:0004822">
    <property type="term" value="F:isoleucine-tRNA ligase activity"/>
    <property type="evidence" value="ECO:0007669"/>
    <property type="project" value="InterPro"/>
</dbReference>
<organism evidence="7 8">
    <name type="scientific">Rhododendron griersonianum</name>
    <dbReference type="NCBI Taxonomy" id="479676"/>
    <lineage>
        <taxon>Eukaryota</taxon>
        <taxon>Viridiplantae</taxon>
        <taxon>Streptophyta</taxon>
        <taxon>Embryophyta</taxon>
        <taxon>Tracheophyta</taxon>
        <taxon>Spermatophyta</taxon>
        <taxon>Magnoliopsida</taxon>
        <taxon>eudicotyledons</taxon>
        <taxon>Gunneridae</taxon>
        <taxon>Pentapetalae</taxon>
        <taxon>asterids</taxon>
        <taxon>Ericales</taxon>
        <taxon>Ericaceae</taxon>
        <taxon>Ericoideae</taxon>
        <taxon>Rhodoreae</taxon>
        <taxon>Rhododendron</taxon>
    </lineage>
</organism>
<keyword evidence="4" id="KW-0648">Protein biosynthesis</keyword>
<feature type="domain" description="Aminoacyl-tRNA synthetase class Ia" evidence="6">
    <location>
        <begin position="94"/>
        <end position="169"/>
    </location>
</feature>
<evidence type="ECO:0000256" key="3">
    <source>
        <dbReference type="ARBA" id="ARBA00022840"/>
    </source>
</evidence>
<keyword evidence="2" id="KW-0547">Nucleotide-binding</keyword>
<evidence type="ECO:0000256" key="5">
    <source>
        <dbReference type="ARBA" id="ARBA00023146"/>
    </source>
</evidence>
<reference evidence="7" key="1">
    <citation type="submission" date="2020-08" db="EMBL/GenBank/DDBJ databases">
        <title>Plant Genome Project.</title>
        <authorList>
            <person name="Zhang R.-G."/>
        </authorList>
    </citation>
    <scope>NUCLEOTIDE SEQUENCE</scope>
    <source>
        <strain evidence="7">WSP0</strain>
        <tissue evidence="7">Leaf</tissue>
    </source>
</reference>
<name>A0AAV6I2L3_9ERIC</name>
<dbReference type="Gene3D" id="3.40.50.620">
    <property type="entry name" value="HUPs"/>
    <property type="match status" value="1"/>
</dbReference>
<accession>A0AAV6I2L3</accession>
<proteinExistence type="predicted"/>
<dbReference type="InterPro" id="IPR023586">
    <property type="entry name" value="Ile-tRNA-ligase_type2"/>
</dbReference>
<evidence type="ECO:0000256" key="1">
    <source>
        <dbReference type="ARBA" id="ARBA00022598"/>
    </source>
</evidence>
<sequence>MGPAAGKLYFDFGISLSTTSAASNNDPTTATASSAAGLRGSIALPVPVIAAAIRLLPVTAVVAPSVVLQPAVFAIEGSRQLGFQQFPVSPVTSPRFVAVEKLKDQLLENNKQTYWVPDFLKEKCFHNWLENARDWAVSRSRFWGTPLPVWTNDDGEETIVMDSIDKLEKLFGVKVFDCWFESGSMPYAYIHYPFENVELFEKNFPGHFVAEGLDQTRGWLVSCHLFVYLISIPLLVQGFLSC</sequence>